<dbReference type="Pfam" id="PF00126">
    <property type="entry name" value="HTH_1"/>
    <property type="match status" value="1"/>
</dbReference>
<dbReference type="GO" id="GO:0006351">
    <property type="term" value="P:DNA-templated transcription"/>
    <property type="evidence" value="ECO:0007669"/>
    <property type="project" value="TreeGrafter"/>
</dbReference>
<protein>
    <submittedName>
        <fullName evidence="6">HTH-type transcriptional regulator CysL</fullName>
    </submittedName>
</protein>
<evidence type="ECO:0000256" key="4">
    <source>
        <dbReference type="ARBA" id="ARBA00023163"/>
    </source>
</evidence>
<evidence type="ECO:0000256" key="2">
    <source>
        <dbReference type="ARBA" id="ARBA00023015"/>
    </source>
</evidence>
<dbReference type="RefSeq" id="WP_181366339.1">
    <property type="nucleotide sequence ID" value="NZ_OMOQ01000001.1"/>
</dbReference>
<dbReference type="InterPro" id="IPR058163">
    <property type="entry name" value="LysR-type_TF_proteobact-type"/>
</dbReference>
<reference evidence="6 7" key="1">
    <citation type="submission" date="2018-03" db="EMBL/GenBank/DDBJ databases">
        <authorList>
            <person name="Keele B.F."/>
        </authorList>
    </citation>
    <scope>NUCLEOTIDE SEQUENCE [LARGE SCALE GENOMIC DNA]</scope>
    <source>
        <strain evidence="6 7">CECT 8626</strain>
    </source>
</reference>
<sequence>MDWRSVSFDWNQVRAFLATVEEGSFSAAARALGLTQPTLGRQVAGLEEGLGVTLFERVGKSLVLTQPGLELLDHVRAMGDAASRISLTATGQSQAIEGRVRISASDSVAAYLLPAALERLQRVAPGIEVEIVVSNELSDLRRREADIAIRHVRPTEPELIAKLVRDSVAHIYAAPDYLSRHGRPRSVRDLTGALFVGVDRSDRMVEVLNRHGLHVTEQNFRLFCTNTLVGWELVRQGLAIGVMVREIAALTPGVERILPDFEPIPVPVWLTTHRELHTSRRIRLVYDLLAEEMERW</sequence>
<evidence type="ECO:0000256" key="3">
    <source>
        <dbReference type="ARBA" id="ARBA00023125"/>
    </source>
</evidence>
<keyword evidence="3" id="KW-0238">DNA-binding</keyword>
<evidence type="ECO:0000313" key="6">
    <source>
        <dbReference type="EMBL" id="SPH17045.1"/>
    </source>
</evidence>
<dbReference type="InterPro" id="IPR005119">
    <property type="entry name" value="LysR_subst-bd"/>
</dbReference>
<dbReference type="GO" id="GO:0003700">
    <property type="term" value="F:DNA-binding transcription factor activity"/>
    <property type="evidence" value="ECO:0007669"/>
    <property type="project" value="InterPro"/>
</dbReference>
<dbReference type="Pfam" id="PF03466">
    <property type="entry name" value="LysR_substrate"/>
    <property type="match status" value="1"/>
</dbReference>
<proteinExistence type="inferred from homology"/>
<name>A0A2R8B387_9RHOB</name>
<dbReference type="PROSITE" id="PS50931">
    <property type="entry name" value="HTH_LYSR"/>
    <property type="match status" value="1"/>
</dbReference>
<dbReference type="AlphaFoldDB" id="A0A2R8B387"/>
<dbReference type="InterPro" id="IPR036390">
    <property type="entry name" value="WH_DNA-bd_sf"/>
</dbReference>
<dbReference type="Proteomes" id="UP000244924">
    <property type="component" value="Unassembled WGS sequence"/>
</dbReference>
<dbReference type="PANTHER" id="PTHR30537">
    <property type="entry name" value="HTH-TYPE TRANSCRIPTIONAL REGULATOR"/>
    <property type="match status" value="1"/>
</dbReference>
<accession>A0A2R8B387</accession>
<dbReference type="FunFam" id="1.10.10.10:FF:000001">
    <property type="entry name" value="LysR family transcriptional regulator"/>
    <property type="match status" value="1"/>
</dbReference>
<dbReference type="Gene3D" id="3.40.190.290">
    <property type="match status" value="1"/>
</dbReference>
<feature type="domain" description="HTH lysR-type" evidence="5">
    <location>
        <begin position="8"/>
        <end position="65"/>
    </location>
</feature>
<dbReference type="PRINTS" id="PR00039">
    <property type="entry name" value="HTHLYSR"/>
</dbReference>
<evidence type="ECO:0000256" key="1">
    <source>
        <dbReference type="ARBA" id="ARBA00009437"/>
    </source>
</evidence>
<dbReference type="InterPro" id="IPR036388">
    <property type="entry name" value="WH-like_DNA-bd_sf"/>
</dbReference>
<comment type="similarity">
    <text evidence="1">Belongs to the LysR transcriptional regulatory family.</text>
</comment>
<dbReference type="Gene3D" id="1.10.10.10">
    <property type="entry name" value="Winged helix-like DNA-binding domain superfamily/Winged helix DNA-binding domain"/>
    <property type="match status" value="1"/>
</dbReference>
<evidence type="ECO:0000259" key="5">
    <source>
        <dbReference type="PROSITE" id="PS50931"/>
    </source>
</evidence>
<dbReference type="GO" id="GO:0043565">
    <property type="term" value="F:sequence-specific DNA binding"/>
    <property type="evidence" value="ECO:0007669"/>
    <property type="project" value="TreeGrafter"/>
</dbReference>
<gene>
    <name evidence="6" type="primary">cysL_1</name>
    <name evidence="6" type="ORF">DEA8626_00559</name>
</gene>
<dbReference type="PANTHER" id="PTHR30537:SF3">
    <property type="entry name" value="TRANSCRIPTIONAL REGULATORY PROTEIN"/>
    <property type="match status" value="1"/>
</dbReference>
<dbReference type="SUPFAM" id="SSF46785">
    <property type="entry name" value="Winged helix' DNA-binding domain"/>
    <property type="match status" value="1"/>
</dbReference>
<keyword evidence="4" id="KW-0804">Transcription</keyword>
<dbReference type="InterPro" id="IPR000847">
    <property type="entry name" value="LysR_HTH_N"/>
</dbReference>
<evidence type="ECO:0000313" key="7">
    <source>
        <dbReference type="Proteomes" id="UP000244924"/>
    </source>
</evidence>
<keyword evidence="7" id="KW-1185">Reference proteome</keyword>
<dbReference type="EMBL" id="OMOQ01000001">
    <property type="protein sequence ID" value="SPH17045.1"/>
    <property type="molecule type" value="Genomic_DNA"/>
</dbReference>
<keyword evidence="2" id="KW-0805">Transcription regulation</keyword>
<organism evidence="6 7">
    <name type="scientific">Albidovulum aquaemixtae</name>
    <dbReference type="NCBI Taxonomy" id="1542388"/>
    <lineage>
        <taxon>Bacteria</taxon>
        <taxon>Pseudomonadati</taxon>
        <taxon>Pseudomonadota</taxon>
        <taxon>Alphaproteobacteria</taxon>
        <taxon>Rhodobacterales</taxon>
        <taxon>Paracoccaceae</taxon>
        <taxon>Albidovulum</taxon>
    </lineage>
</organism>
<dbReference type="SUPFAM" id="SSF53850">
    <property type="entry name" value="Periplasmic binding protein-like II"/>
    <property type="match status" value="1"/>
</dbReference>